<dbReference type="InterPro" id="IPR000749">
    <property type="entry name" value="ATP-guanido_PTrfase"/>
</dbReference>
<feature type="binding site" evidence="7">
    <location>
        <begin position="561"/>
        <end position="566"/>
    </location>
    <ligand>
        <name>ATP</name>
        <dbReference type="ChEBI" id="CHEBI:30616"/>
    </ligand>
</feature>
<feature type="compositionally biased region" description="Low complexity" evidence="8">
    <location>
        <begin position="237"/>
        <end position="251"/>
    </location>
</feature>
<dbReference type="GO" id="GO:0004111">
    <property type="term" value="F:creatine kinase activity"/>
    <property type="evidence" value="ECO:0007669"/>
    <property type="project" value="InterPro"/>
</dbReference>
<dbReference type="SUPFAM" id="SSF55931">
    <property type="entry name" value="Glutamine synthetase/guanido kinase"/>
    <property type="match status" value="1"/>
</dbReference>
<keyword evidence="2 7" id="KW-0808">Transferase</keyword>
<dbReference type="Pfam" id="PF02807">
    <property type="entry name" value="ATP-gua_PtransN"/>
    <property type="match status" value="1"/>
</dbReference>
<feature type="domain" description="Phosphagen kinase C-terminal" evidence="10">
    <location>
        <begin position="309"/>
        <end position="609"/>
    </location>
</feature>
<dbReference type="InterPro" id="IPR022413">
    <property type="entry name" value="ATP-guanido_PTrfase_N"/>
</dbReference>
<evidence type="ECO:0000256" key="5">
    <source>
        <dbReference type="ARBA" id="ARBA00022840"/>
    </source>
</evidence>
<reference evidence="11" key="1">
    <citation type="submission" date="2021-01" db="EMBL/GenBank/DDBJ databases">
        <authorList>
            <person name="Corre E."/>
            <person name="Pelletier E."/>
            <person name="Niang G."/>
            <person name="Scheremetjew M."/>
            <person name="Finn R."/>
            <person name="Kale V."/>
            <person name="Holt S."/>
            <person name="Cochrane G."/>
            <person name="Meng A."/>
            <person name="Brown T."/>
            <person name="Cohen L."/>
        </authorList>
    </citation>
    <scope>NUCLEOTIDE SEQUENCE</scope>
    <source>
        <strain evidence="11">10249 10 AB</strain>
    </source>
</reference>
<evidence type="ECO:0000313" key="11">
    <source>
        <dbReference type="EMBL" id="CAE0719821.1"/>
    </source>
</evidence>
<sequence length="621" mass="68963">MPASKKFLAGNANIARAMTGAFAVVIGGATIGASPYGDCLKSNSNSNSHQDSAEEGEPIPTEDRIIRQQSEKTSPLNALRRRILPPPSSSSTWSSPIWSMVQNGNCNCNCNYHGNTVVSACEGKRRNIDPSFPDLSRFGSASYLRRYLTPEVYASLKDRKTKNGVTLEDIIRSGISLPWGAKPPRGTGVYAGDEESYHVFAELLVPIIEDYHRYHLVEKKMQHQSPLGPSNDNCGATSSNDGNNYDNNNLGSTSSTAAVAAMSPAMILEVGPMHGRKNSKKSGIMLRRQFTNLNRNSVLEQKLDPTGDYILETRMRVARSIKGFPFSPVISRAQRRELEELFQRMVDEDWNNDSDDHNTADGNDSDDHNNNNDEFGFGKIINNHGGLRDGKYLSVMDMTNEQHDELISRHILFHDPDEYNISAGIGRDWPDARGIYLNSSSTTTSDRGRANGNANTNPHENPDLMIWLNKEDHMRIIATSDGGDLLAVFARLSKTLTQVEQSLHKRGHAFAKHHRYGFVNTSPENLGTALRASVYIKLYRLGQQPGFEAMLDRLRLETSSRFKSDEGSGARYTGIFDIANAERLGQSEVQLINAMINGVGRLIELEKRLEDGENVDLEEVR</sequence>
<dbReference type="InterPro" id="IPR036802">
    <property type="entry name" value="ATP-guanido_PTrfase_N_sf"/>
</dbReference>
<dbReference type="InterPro" id="IPR014746">
    <property type="entry name" value="Gln_synth/guanido_kin_cat_dom"/>
</dbReference>
<dbReference type="Pfam" id="PF00217">
    <property type="entry name" value="ATP-gua_Ptrans"/>
    <property type="match status" value="1"/>
</dbReference>
<dbReference type="Gene3D" id="3.30.590.10">
    <property type="entry name" value="Glutamine synthetase/guanido kinase, catalytic domain"/>
    <property type="match status" value="1"/>
</dbReference>
<feature type="region of interest" description="Disordered" evidence="8">
    <location>
        <begin position="440"/>
        <end position="460"/>
    </location>
</feature>
<evidence type="ECO:0000256" key="4">
    <source>
        <dbReference type="ARBA" id="ARBA00022777"/>
    </source>
</evidence>
<dbReference type="GO" id="GO:0005524">
    <property type="term" value="F:ATP binding"/>
    <property type="evidence" value="ECO:0007669"/>
    <property type="project" value="UniProtKB-UniRule"/>
</dbReference>
<accession>A0A7S4ALN5</accession>
<evidence type="ECO:0000259" key="9">
    <source>
        <dbReference type="PROSITE" id="PS51509"/>
    </source>
</evidence>
<evidence type="ECO:0000256" key="6">
    <source>
        <dbReference type="PROSITE-ProRule" id="PRU00842"/>
    </source>
</evidence>
<feature type="region of interest" description="Disordered" evidence="8">
    <location>
        <begin position="349"/>
        <end position="373"/>
    </location>
</feature>
<dbReference type="AlphaFoldDB" id="A0A7S4ALN5"/>
<feature type="region of interest" description="Disordered" evidence="8">
    <location>
        <begin position="222"/>
        <end position="251"/>
    </location>
</feature>
<feature type="binding site" evidence="7">
    <location>
        <position position="410"/>
    </location>
    <ligand>
        <name>ATP</name>
        <dbReference type="ChEBI" id="CHEBI:30616"/>
    </ligand>
</feature>
<evidence type="ECO:0000256" key="3">
    <source>
        <dbReference type="ARBA" id="ARBA00022741"/>
    </source>
</evidence>
<feature type="binding site" evidence="7">
    <location>
        <begin position="312"/>
        <end position="316"/>
    </location>
    <ligand>
        <name>ATP</name>
        <dbReference type="ChEBI" id="CHEBI:30616"/>
    </ligand>
</feature>
<comment type="similarity">
    <text evidence="1 6">Belongs to the ATP:guanido phosphotransferase family.</text>
</comment>
<dbReference type="InterPro" id="IPR022414">
    <property type="entry name" value="ATP-guanido_PTrfase_cat"/>
</dbReference>
<evidence type="ECO:0000256" key="7">
    <source>
        <dbReference type="PROSITE-ProRule" id="PRU00843"/>
    </source>
</evidence>
<evidence type="ECO:0000256" key="1">
    <source>
        <dbReference type="ARBA" id="ARBA00006798"/>
    </source>
</evidence>
<dbReference type="SUPFAM" id="SSF48034">
    <property type="entry name" value="Guanido kinase N-terminal domain"/>
    <property type="match status" value="1"/>
</dbReference>
<dbReference type="PANTHER" id="PTHR11547">
    <property type="entry name" value="ARGININE OR CREATINE KINASE"/>
    <property type="match status" value="1"/>
</dbReference>
<evidence type="ECO:0008006" key="12">
    <source>
        <dbReference type="Google" id="ProtNLM"/>
    </source>
</evidence>
<feature type="domain" description="Phosphagen kinase N-terminal" evidence="9">
    <location>
        <begin position="124"/>
        <end position="213"/>
    </location>
</feature>
<dbReference type="PANTHER" id="PTHR11547:SF38">
    <property type="entry name" value="ARGININE KINASE 1-RELATED"/>
    <property type="match status" value="1"/>
</dbReference>
<protein>
    <recommendedName>
        <fullName evidence="12">Phosphagen kinase C-terminal domain-containing protein</fullName>
    </recommendedName>
</protein>
<keyword evidence="4 7" id="KW-0418">Kinase</keyword>
<keyword evidence="5 7" id="KW-0067">ATP-binding</keyword>
<dbReference type="EMBL" id="HBIX01017437">
    <property type="protein sequence ID" value="CAE0719821.1"/>
    <property type="molecule type" value="Transcribed_RNA"/>
</dbReference>
<feature type="compositionally biased region" description="Basic and acidic residues" evidence="8">
    <location>
        <begin position="354"/>
        <end position="371"/>
    </location>
</feature>
<organism evidence="11">
    <name type="scientific">Pseudo-nitzschia australis</name>
    <dbReference type="NCBI Taxonomy" id="44445"/>
    <lineage>
        <taxon>Eukaryota</taxon>
        <taxon>Sar</taxon>
        <taxon>Stramenopiles</taxon>
        <taxon>Ochrophyta</taxon>
        <taxon>Bacillariophyta</taxon>
        <taxon>Bacillariophyceae</taxon>
        <taxon>Bacillariophycidae</taxon>
        <taxon>Bacillariales</taxon>
        <taxon>Bacillariaceae</taxon>
        <taxon>Pseudo-nitzschia</taxon>
    </lineage>
</organism>
<dbReference type="PROSITE" id="PS51510">
    <property type="entry name" value="PHOSPHAGEN_KINASE_C"/>
    <property type="match status" value="1"/>
</dbReference>
<evidence type="ECO:0000259" key="10">
    <source>
        <dbReference type="PROSITE" id="PS51510"/>
    </source>
</evidence>
<feature type="compositionally biased region" description="Basic and acidic residues" evidence="8">
    <location>
        <begin position="61"/>
        <end position="70"/>
    </location>
</feature>
<feature type="binding site" evidence="7">
    <location>
        <begin position="531"/>
        <end position="535"/>
    </location>
    <ligand>
        <name>ATP</name>
        <dbReference type="ChEBI" id="CHEBI:30616"/>
    </ligand>
</feature>
<keyword evidence="3 7" id="KW-0547">Nucleotide-binding</keyword>
<feature type="compositionally biased region" description="Polar residues" evidence="8">
    <location>
        <begin position="223"/>
        <end position="236"/>
    </location>
</feature>
<dbReference type="FunFam" id="1.10.135.10:FF:000003">
    <property type="entry name" value="Three-domain arginine kinase"/>
    <property type="match status" value="1"/>
</dbReference>
<gene>
    <name evidence="11" type="ORF">PAUS00366_LOCUS12575</name>
</gene>
<name>A0A7S4ALN5_9STRA</name>
<proteinExistence type="inferred from homology"/>
<dbReference type="GO" id="GO:0046314">
    <property type="term" value="P:phosphocreatine biosynthetic process"/>
    <property type="evidence" value="ECO:0007669"/>
    <property type="project" value="InterPro"/>
</dbReference>
<dbReference type="GO" id="GO:0005615">
    <property type="term" value="C:extracellular space"/>
    <property type="evidence" value="ECO:0007669"/>
    <property type="project" value="TreeGrafter"/>
</dbReference>
<dbReference type="Gene3D" id="1.10.135.10">
    <property type="entry name" value="ATP:guanido phosphotransferase, N-terminal domain"/>
    <property type="match status" value="1"/>
</dbReference>
<feature type="binding site" evidence="7">
    <location>
        <position position="475"/>
    </location>
    <ligand>
        <name>ATP</name>
        <dbReference type="ChEBI" id="CHEBI:30616"/>
    </ligand>
</feature>
<evidence type="ECO:0000256" key="2">
    <source>
        <dbReference type="ARBA" id="ARBA00022679"/>
    </source>
</evidence>
<dbReference type="PROSITE" id="PS51509">
    <property type="entry name" value="PHOSPHAGEN_KINASE_N"/>
    <property type="match status" value="1"/>
</dbReference>
<evidence type="ECO:0000256" key="8">
    <source>
        <dbReference type="SAM" id="MobiDB-lite"/>
    </source>
</evidence>
<feature type="region of interest" description="Disordered" evidence="8">
    <location>
        <begin position="42"/>
        <end position="92"/>
    </location>
</feature>